<comment type="caution">
    <text evidence="2">The sequence shown here is derived from an EMBL/GenBank/DDBJ whole genome shotgun (WGS) entry which is preliminary data.</text>
</comment>
<feature type="transmembrane region" description="Helical" evidence="1">
    <location>
        <begin position="165"/>
        <end position="184"/>
    </location>
</feature>
<feature type="transmembrane region" description="Helical" evidence="1">
    <location>
        <begin position="18"/>
        <end position="37"/>
    </location>
</feature>
<keyword evidence="1" id="KW-1133">Transmembrane helix</keyword>
<keyword evidence="3" id="KW-1185">Reference proteome</keyword>
<keyword evidence="1" id="KW-0812">Transmembrane</keyword>
<dbReference type="Pfam" id="PF12730">
    <property type="entry name" value="ABC2_membrane_4"/>
    <property type="match status" value="1"/>
</dbReference>
<feature type="transmembrane region" description="Helical" evidence="1">
    <location>
        <begin position="136"/>
        <end position="158"/>
    </location>
</feature>
<accession>A0ABV1AQG3</accession>
<evidence type="ECO:0000256" key="1">
    <source>
        <dbReference type="SAM" id="Phobius"/>
    </source>
</evidence>
<evidence type="ECO:0000313" key="3">
    <source>
        <dbReference type="Proteomes" id="UP001446032"/>
    </source>
</evidence>
<name>A0ABV1AQG3_9FIRM</name>
<feature type="transmembrane region" description="Helical" evidence="1">
    <location>
        <begin position="49"/>
        <end position="74"/>
    </location>
</feature>
<feature type="transmembrane region" description="Helical" evidence="1">
    <location>
        <begin position="222"/>
        <end position="242"/>
    </location>
</feature>
<reference evidence="2 3" key="1">
    <citation type="submission" date="2024-03" db="EMBL/GenBank/DDBJ databases">
        <title>Human intestinal bacterial collection.</title>
        <authorList>
            <person name="Pauvert C."/>
            <person name="Hitch T.C.A."/>
            <person name="Clavel T."/>
        </authorList>
    </citation>
    <scope>NUCLEOTIDE SEQUENCE [LARGE SCALE GENOMIC DNA]</scope>
    <source>
        <strain evidence="2 3">CLA-AA-H95</strain>
    </source>
</reference>
<protein>
    <submittedName>
        <fullName evidence="2">ABC transporter permease</fullName>
    </submittedName>
</protein>
<proteinExistence type="predicted"/>
<feature type="transmembrane region" description="Helical" evidence="1">
    <location>
        <begin position="95"/>
        <end position="116"/>
    </location>
</feature>
<dbReference type="Proteomes" id="UP001446032">
    <property type="component" value="Unassembled WGS sequence"/>
</dbReference>
<organism evidence="2 3">
    <name type="scientific">Blautia intestinihominis</name>
    <dbReference type="NCBI Taxonomy" id="3133152"/>
    <lineage>
        <taxon>Bacteria</taxon>
        <taxon>Bacillati</taxon>
        <taxon>Bacillota</taxon>
        <taxon>Clostridia</taxon>
        <taxon>Lachnospirales</taxon>
        <taxon>Lachnospiraceae</taxon>
        <taxon>Blautia</taxon>
    </lineage>
</organism>
<dbReference type="EMBL" id="JBBMEI010000061">
    <property type="protein sequence ID" value="MEQ2359611.1"/>
    <property type="molecule type" value="Genomic_DNA"/>
</dbReference>
<keyword evidence="1" id="KW-0472">Membrane</keyword>
<gene>
    <name evidence="2" type="ORF">WMO75_15020</name>
</gene>
<evidence type="ECO:0000313" key="2">
    <source>
        <dbReference type="EMBL" id="MEQ2359611.1"/>
    </source>
</evidence>
<dbReference type="RefSeq" id="WP_178634556.1">
    <property type="nucleotide sequence ID" value="NZ_JBBMEI010000061.1"/>
</dbReference>
<sequence>MAGAFCVELQKAHRRHDLLFCLLVPLIVMLWTGSLLSPGPDELANAYSALFYSIPVDNVLIFPIVMAVLASRLWDMEVKGSTWKLLYTLQSRRSLFLGKALFGIMEVLLVTFLEMGGVFLTGKIYGYTEAFPISQLFYLTGCTLAVELMLFFGAFLLMLLAGNPLLALCAGIIASLTGLFSAFMPKVVSYFVPWGYFVPLGTYEVANWDQAAHTVTYGTRPYNWGLLVFTVVLVMLLFYAAWRRVQKQEV</sequence>